<keyword evidence="2" id="KW-0378">Hydrolase</keyword>
<proteinExistence type="inferred from homology"/>
<dbReference type="Pfam" id="PF00149">
    <property type="entry name" value="Metallophos"/>
    <property type="match status" value="1"/>
</dbReference>
<evidence type="ECO:0000313" key="6">
    <source>
        <dbReference type="EMBL" id="RXH58814.1"/>
    </source>
</evidence>
<dbReference type="OrthoDB" id="115870at2"/>
<dbReference type="EMBL" id="RDSM01000001">
    <property type="protein sequence ID" value="RXH58814.1"/>
    <property type="molecule type" value="Genomic_DNA"/>
</dbReference>
<keyword evidence="7" id="KW-1185">Reference proteome</keyword>
<reference evidence="7" key="2">
    <citation type="submission" date="2019-02" db="EMBL/GenBank/DDBJ databases">
        <title>Granulicella sibirica sp. nov., a psychrotolerant acidobacterium isolated from an organic soil layer in forested tundra, West Siberia.</title>
        <authorList>
            <person name="Oshkin I.Y."/>
            <person name="Kulichevskaya I.S."/>
            <person name="Rijpstra W.I.C."/>
            <person name="Sinninghe Damste J.S."/>
            <person name="Rakitin A.L."/>
            <person name="Ravin N.V."/>
            <person name="Dedysh S.N."/>
        </authorList>
    </citation>
    <scope>NUCLEOTIDE SEQUENCE [LARGE SCALE GENOMIC DNA]</scope>
    <source>
        <strain evidence="7">AF10</strain>
    </source>
</reference>
<dbReference type="GO" id="GO:0046872">
    <property type="term" value="F:metal ion binding"/>
    <property type="evidence" value="ECO:0007669"/>
    <property type="project" value="UniProtKB-KW"/>
</dbReference>
<evidence type="ECO:0000313" key="7">
    <source>
        <dbReference type="Proteomes" id="UP000289437"/>
    </source>
</evidence>
<evidence type="ECO:0000259" key="5">
    <source>
        <dbReference type="Pfam" id="PF00149"/>
    </source>
</evidence>
<protein>
    <submittedName>
        <fullName evidence="6">3',5'-cyclic-nucleotide phosphodiesterase</fullName>
    </submittedName>
</protein>
<dbReference type="PANTHER" id="PTHR42988:SF2">
    <property type="entry name" value="CYCLIC NUCLEOTIDE PHOSPHODIESTERASE CBUA0032-RELATED"/>
    <property type="match status" value="1"/>
</dbReference>
<evidence type="ECO:0000256" key="4">
    <source>
        <dbReference type="ARBA" id="ARBA00025742"/>
    </source>
</evidence>
<keyword evidence="3" id="KW-0408">Iron</keyword>
<dbReference type="InterPro" id="IPR029052">
    <property type="entry name" value="Metallo-depent_PP-like"/>
</dbReference>
<accession>A0A4V1L6C8</accession>
<reference evidence="6 7" key="1">
    <citation type="submission" date="2018-11" db="EMBL/GenBank/DDBJ databases">
        <authorList>
            <person name="Mardanov A.V."/>
            <person name="Ravin N.V."/>
            <person name="Dedysh S.N."/>
        </authorList>
    </citation>
    <scope>NUCLEOTIDE SEQUENCE [LARGE SCALE GENOMIC DNA]</scope>
    <source>
        <strain evidence="6 7">AF10</strain>
    </source>
</reference>
<dbReference type="GO" id="GO:0016787">
    <property type="term" value="F:hydrolase activity"/>
    <property type="evidence" value="ECO:0007669"/>
    <property type="project" value="UniProtKB-KW"/>
</dbReference>
<dbReference type="InterPro" id="IPR004843">
    <property type="entry name" value="Calcineurin-like_PHP"/>
</dbReference>
<dbReference type="Gene3D" id="3.60.21.10">
    <property type="match status" value="1"/>
</dbReference>
<evidence type="ECO:0000256" key="3">
    <source>
        <dbReference type="ARBA" id="ARBA00023004"/>
    </source>
</evidence>
<dbReference type="Proteomes" id="UP000289437">
    <property type="component" value="Unassembled WGS sequence"/>
</dbReference>
<keyword evidence="1" id="KW-0479">Metal-binding</keyword>
<organism evidence="6 7">
    <name type="scientific">Granulicella sibirica</name>
    <dbReference type="NCBI Taxonomy" id="2479048"/>
    <lineage>
        <taxon>Bacteria</taxon>
        <taxon>Pseudomonadati</taxon>
        <taxon>Acidobacteriota</taxon>
        <taxon>Terriglobia</taxon>
        <taxon>Terriglobales</taxon>
        <taxon>Acidobacteriaceae</taxon>
        <taxon>Granulicella</taxon>
    </lineage>
</organism>
<dbReference type="CDD" id="cd07400">
    <property type="entry name" value="MPP_1"/>
    <property type="match status" value="1"/>
</dbReference>
<sequence length="273" mass="30211">MTLLAHISDIHFGHEDALIVEGLLESLRKTKPDVIVVSGDLTQRAKKAQFRKARAFLREMPKVPHLVVPGNHDVSATNLLERLTRPLKRYQRFITEDLSPYLDMGDVAIAGINTVRLLNRKDGRINQGQVKTACEQLGRAKENAVRVVVTHHPMDLPMEDLKHPLVSRSKMAMEAFSKCGVDLFLSGHLHTGQSLVTTTRYKENVSYSAVVAQAGTAVSTRTRGEANGWNLIELSGRADGAEMAIQEMVWEGKSFGKGQISRFRCGSGGWLEA</sequence>
<dbReference type="AlphaFoldDB" id="A0A4V1L6C8"/>
<dbReference type="InterPro" id="IPR050884">
    <property type="entry name" value="CNP_phosphodiesterase-III"/>
</dbReference>
<evidence type="ECO:0000256" key="2">
    <source>
        <dbReference type="ARBA" id="ARBA00022801"/>
    </source>
</evidence>
<dbReference type="SUPFAM" id="SSF56300">
    <property type="entry name" value="Metallo-dependent phosphatases"/>
    <property type="match status" value="1"/>
</dbReference>
<evidence type="ECO:0000256" key="1">
    <source>
        <dbReference type="ARBA" id="ARBA00022723"/>
    </source>
</evidence>
<gene>
    <name evidence="6" type="ORF">GRAN_2124</name>
</gene>
<feature type="domain" description="Calcineurin-like phosphoesterase" evidence="5">
    <location>
        <begin position="4"/>
        <end position="191"/>
    </location>
</feature>
<comment type="caution">
    <text evidence="6">The sequence shown here is derived from an EMBL/GenBank/DDBJ whole genome shotgun (WGS) entry which is preliminary data.</text>
</comment>
<comment type="similarity">
    <text evidence="4">Belongs to the cyclic nucleotide phosphodiesterase class-III family.</text>
</comment>
<name>A0A4V1L6C8_9BACT</name>
<dbReference type="PANTHER" id="PTHR42988">
    <property type="entry name" value="PHOSPHOHYDROLASE"/>
    <property type="match status" value="1"/>
</dbReference>
<dbReference type="RefSeq" id="WP_161570922.1">
    <property type="nucleotide sequence ID" value="NZ_RDSM01000001.1"/>
</dbReference>